<dbReference type="Proteomes" id="UP001652625">
    <property type="component" value="Chromosome 14"/>
</dbReference>
<dbReference type="PANTHER" id="PTHR22930:SF85">
    <property type="entry name" value="GH03217P-RELATED"/>
    <property type="match status" value="1"/>
</dbReference>
<keyword evidence="9" id="KW-1185">Reference proteome</keyword>
<protein>
    <submittedName>
        <fullName evidence="10">Uncharacterized protein LOC136091141</fullName>
    </submittedName>
</protein>
<keyword evidence="6" id="KW-0378">Hydrolase</keyword>
<comment type="subcellular location">
    <subcellularLocation>
        <location evidence="2">Nucleus</location>
    </subcellularLocation>
</comment>
<evidence type="ECO:0000256" key="1">
    <source>
        <dbReference type="ARBA" id="ARBA00001968"/>
    </source>
</evidence>
<evidence type="ECO:0000256" key="7">
    <source>
        <dbReference type="ARBA" id="ARBA00023242"/>
    </source>
</evidence>
<keyword evidence="4" id="KW-0540">Nuclease</keyword>
<reference evidence="10" key="1">
    <citation type="submission" date="2025-08" db="UniProtKB">
        <authorList>
            <consortium name="RefSeq"/>
        </authorList>
    </citation>
    <scope>IDENTIFICATION</scope>
</reference>
<accession>A0ABM4DI90</accession>
<evidence type="ECO:0000256" key="6">
    <source>
        <dbReference type="ARBA" id="ARBA00022801"/>
    </source>
</evidence>
<proteinExistence type="inferred from homology"/>
<dbReference type="Gene3D" id="3.30.420.10">
    <property type="entry name" value="Ribonuclease H-like superfamily/Ribonuclease H"/>
    <property type="match status" value="1"/>
</dbReference>
<dbReference type="RefSeq" id="XP_065674196.1">
    <property type="nucleotide sequence ID" value="XM_065818124.1"/>
</dbReference>
<keyword evidence="7" id="KW-0539">Nucleus</keyword>
<keyword evidence="5" id="KW-0479">Metal-binding</keyword>
<gene>
    <name evidence="10" type="primary">LOC136091141</name>
</gene>
<evidence type="ECO:0000256" key="3">
    <source>
        <dbReference type="ARBA" id="ARBA00006958"/>
    </source>
</evidence>
<evidence type="ECO:0000256" key="4">
    <source>
        <dbReference type="ARBA" id="ARBA00022722"/>
    </source>
</evidence>
<comment type="similarity">
    <text evidence="3">Belongs to the HARBI1 family.</text>
</comment>
<dbReference type="InterPro" id="IPR045249">
    <property type="entry name" value="HARBI1-like"/>
</dbReference>
<evidence type="ECO:0000259" key="8">
    <source>
        <dbReference type="Pfam" id="PF13359"/>
    </source>
</evidence>
<dbReference type="PANTHER" id="PTHR22930">
    <property type="match status" value="1"/>
</dbReference>
<organism evidence="9 10">
    <name type="scientific">Hydra vulgaris</name>
    <name type="common">Hydra</name>
    <name type="synonym">Hydra attenuata</name>
    <dbReference type="NCBI Taxonomy" id="6087"/>
    <lineage>
        <taxon>Eukaryota</taxon>
        <taxon>Metazoa</taxon>
        <taxon>Cnidaria</taxon>
        <taxon>Hydrozoa</taxon>
        <taxon>Hydroidolina</taxon>
        <taxon>Anthoathecata</taxon>
        <taxon>Aplanulata</taxon>
        <taxon>Hydridae</taxon>
        <taxon>Hydra</taxon>
    </lineage>
</organism>
<name>A0ABM4DI90_HYDVU</name>
<dbReference type="GeneID" id="136091141"/>
<comment type="cofactor">
    <cofactor evidence="1">
        <name>a divalent metal cation</name>
        <dbReference type="ChEBI" id="CHEBI:60240"/>
    </cofactor>
</comment>
<evidence type="ECO:0000313" key="9">
    <source>
        <dbReference type="Proteomes" id="UP001652625"/>
    </source>
</evidence>
<evidence type="ECO:0000313" key="10">
    <source>
        <dbReference type="RefSeq" id="XP_065674196.1"/>
    </source>
</evidence>
<dbReference type="InterPro" id="IPR036397">
    <property type="entry name" value="RNaseH_sf"/>
</dbReference>
<feature type="domain" description="DDE Tnp4" evidence="8">
    <location>
        <begin position="155"/>
        <end position="317"/>
    </location>
</feature>
<dbReference type="Pfam" id="PF13359">
    <property type="entry name" value="DDE_Tnp_4"/>
    <property type="match status" value="1"/>
</dbReference>
<evidence type="ECO:0000256" key="2">
    <source>
        <dbReference type="ARBA" id="ARBA00004123"/>
    </source>
</evidence>
<sequence>MNSHDYIDLLEIKLLEHGKELMGENFTFQQDNDAIHNSKLTKAWFIEKSSHVMEWLASSPDLDSIENLWEYFLERFMKMHLSTLHTASCEEYRVVSSLFGIGKSTANLIVHEFVNAVNDVLLPKYVKFPLSQENLNKCSRDFETILGFPECVGTVDGCHIPISAPKNQAISDYNYKEWYFIILFAVVDCRYRIIYTSVGSPGRNIDRYILQNSSLKRILESNFFDKCYKELSGFPVLLCLTGDSAFPLTRHFLKLYPKNLELSEFQKNYNKIFCGARRVVENAFGPVKARFRVICKRMECNINFATRIVNACVTLHNICSYYDDIIIIEWLTHHNDDSVAQPNTVSTAGNNGPGKNVRDLISKYLYERAK</sequence>
<evidence type="ECO:0000256" key="5">
    <source>
        <dbReference type="ARBA" id="ARBA00022723"/>
    </source>
</evidence>
<dbReference type="InterPro" id="IPR027806">
    <property type="entry name" value="HARBI1_dom"/>
</dbReference>